<comment type="function">
    <text evidence="2 7">Converts N-acetylmannosamine-6-phosphate (ManNAc-6-P) to N-acetylglucosamine-6-phosphate (GlcNAc-6-P).</text>
</comment>
<dbReference type="RefSeq" id="WP_369947886.1">
    <property type="nucleotide sequence ID" value="NZ_JBCLSH010000005.1"/>
</dbReference>
<dbReference type="InterPro" id="IPR013785">
    <property type="entry name" value="Aldolase_TIM"/>
</dbReference>
<dbReference type="GO" id="GO:0047465">
    <property type="term" value="F:N-acylglucosamine-6-phosphate 2-epimerase activity"/>
    <property type="evidence" value="ECO:0007669"/>
    <property type="project" value="UniProtKB-EC"/>
</dbReference>
<gene>
    <name evidence="7" type="primary">nanE</name>
    <name evidence="8" type="ORF">AALA52_02415</name>
</gene>
<proteinExistence type="inferred from homology"/>
<dbReference type="NCBIfam" id="NF002231">
    <property type="entry name" value="PRK01130.1"/>
    <property type="match status" value="1"/>
</dbReference>
<comment type="similarity">
    <text evidence="4 7">Belongs to the NanE family.</text>
</comment>
<comment type="caution">
    <text evidence="8">The sequence shown here is derived from an EMBL/GenBank/DDBJ whole genome shotgun (WGS) entry which is preliminary data.</text>
</comment>
<dbReference type="Proteomes" id="UP001565283">
    <property type="component" value="Unassembled WGS sequence"/>
</dbReference>
<reference evidence="8 9" key="1">
    <citation type="submission" date="2024-03" db="EMBL/GenBank/DDBJ databases">
        <title>Mouse gut bacterial collection (mGBC) of GemPharmatech.</title>
        <authorList>
            <person name="He Y."/>
            <person name="Dong L."/>
            <person name="Wu D."/>
            <person name="Gao X."/>
            <person name="Lin Z."/>
        </authorList>
    </citation>
    <scope>NUCLEOTIDE SEQUENCE [LARGE SCALE GENOMIC DNA]</scope>
    <source>
        <strain evidence="8 9">61-15</strain>
    </source>
</reference>
<dbReference type="CDD" id="cd04729">
    <property type="entry name" value="NanE"/>
    <property type="match status" value="1"/>
</dbReference>
<evidence type="ECO:0000256" key="3">
    <source>
        <dbReference type="ARBA" id="ARBA00005081"/>
    </source>
</evidence>
<accession>A0ABV4D0M0</accession>
<sequence length="235" mass="25625">MNKQEFINKVRGGLIVSCQALPGEPLYRIDGGIMPLIALGVQNAGAVGIRANSVQDIEEIKEVVDVPIIGLIKRDYPPQKPYITATMREIDELAELNIAVIALDCTLRERHDGLSMQEFVKRVKKKYPNQLLMADIDTLEAGKAAYEAGCDFIGTTLSGYTEATKNRPKPDIELIASLLHEGLPVIAEGGIHNPEQAKEIQEMGVLAQVVGGAITRPQEIAERFVSAIKSAKKII</sequence>
<comment type="catalytic activity">
    <reaction evidence="1 7">
        <text>an N-acyl-D-glucosamine 6-phosphate = an N-acyl-D-mannosamine 6-phosphate</text>
        <dbReference type="Rhea" id="RHEA:23932"/>
        <dbReference type="ChEBI" id="CHEBI:57599"/>
        <dbReference type="ChEBI" id="CHEBI:57666"/>
        <dbReference type="EC" id="5.1.3.9"/>
    </reaction>
</comment>
<dbReference type="PANTHER" id="PTHR36204:SF1">
    <property type="entry name" value="N-ACETYLMANNOSAMINE-6-PHOSPHATE 2-EPIMERASE-RELATED"/>
    <property type="match status" value="1"/>
</dbReference>
<evidence type="ECO:0000256" key="7">
    <source>
        <dbReference type="HAMAP-Rule" id="MF_01235"/>
    </source>
</evidence>
<dbReference type="InterPro" id="IPR007260">
    <property type="entry name" value="NanE"/>
</dbReference>
<evidence type="ECO:0000256" key="6">
    <source>
        <dbReference type="ARBA" id="ARBA00023277"/>
    </source>
</evidence>
<dbReference type="SUPFAM" id="SSF51366">
    <property type="entry name" value="Ribulose-phoshate binding barrel"/>
    <property type="match status" value="1"/>
</dbReference>
<dbReference type="PANTHER" id="PTHR36204">
    <property type="entry name" value="N-ACETYLMANNOSAMINE-6-PHOSPHATE 2-EPIMERASE-RELATED"/>
    <property type="match status" value="1"/>
</dbReference>
<dbReference type="Gene3D" id="3.20.20.70">
    <property type="entry name" value="Aldolase class I"/>
    <property type="match status" value="1"/>
</dbReference>
<dbReference type="EC" id="5.1.3.9" evidence="7"/>
<name>A0ABV4D0M0_9LACT</name>
<protein>
    <recommendedName>
        <fullName evidence="7">Putative N-acetylmannosamine-6-phosphate 2-epimerase</fullName>
        <ecNumber evidence="7">5.1.3.9</ecNumber>
    </recommendedName>
    <alternativeName>
        <fullName evidence="7">ManNAc-6-P epimerase</fullName>
    </alternativeName>
</protein>
<evidence type="ECO:0000313" key="8">
    <source>
        <dbReference type="EMBL" id="MEY8443102.1"/>
    </source>
</evidence>
<evidence type="ECO:0000256" key="5">
    <source>
        <dbReference type="ARBA" id="ARBA00023235"/>
    </source>
</evidence>
<dbReference type="Pfam" id="PF04131">
    <property type="entry name" value="NanE"/>
    <property type="match status" value="1"/>
</dbReference>
<organism evidence="8 9">
    <name type="scientific">Lactococcus ileimucosae</name>
    <dbReference type="NCBI Taxonomy" id="2941329"/>
    <lineage>
        <taxon>Bacteria</taxon>
        <taxon>Bacillati</taxon>
        <taxon>Bacillota</taxon>
        <taxon>Bacilli</taxon>
        <taxon>Lactobacillales</taxon>
        <taxon>Streptococcaceae</taxon>
        <taxon>Lactococcus</taxon>
    </lineage>
</organism>
<evidence type="ECO:0000256" key="4">
    <source>
        <dbReference type="ARBA" id="ARBA00007439"/>
    </source>
</evidence>
<keyword evidence="6 7" id="KW-0119">Carbohydrate metabolism</keyword>
<dbReference type="InterPro" id="IPR011060">
    <property type="entry name" value="RibuloseP-bd_barrel"/>
</dbReference>
<keyword evidence="5 7" id="KW-0413">Isomerase</keyword>
<evidence type="ECO:0000313" key="9">
    <source>
        <dbReference type="Proteomes" id="UP001565283"/>
    </source>
</evidence>
<comment type="pathway">
    <text evidence="3 7">Amino-sugar metabolism; N-acetylneuraminate degradation; D-fructose 6-phosphate from N-acetylneuraminate: step 3/5.</text>
</comment>
<dbReference type="EMBL" id="JBCLSH010000005">
    <property type="protein sequence ID" value="MEY8443102.1"/>
    <property type="molecule type" value="Genomic_DNA"/>
</dbReference>
<evidence type="ECO:0000256" key="2">
    <source>
        <dbReference type="ARBA" id="ARBA00002147"/>
    </source>
</evidence>
<dbReference type="HAMAP" id="MF_01235">
    <property type="entry name" value="ManNAc6P_epimer"/>
    <property type="match status" value="1"/>
</dbReference>
<evidence type="ECO:0000256" key="1">
    <source>
        <dbReference type="ARBA" id="ARBA00000056"/>
    </source>
</evidence>
<keyword evidence="9" id="KW-1185">Reference proteome</keyword>